<dbReference type="PANTHER" id="PTHR33231:SF1">
    <property type="entry name" value="30S RIBOSOMAL PROTEIN"/>
    <property type="match status" value="1"/>
</dbReference>
<dbReference type="HAMAP" id="MF_00839">
    <property type="entry name" value="HPF"/>
    <property type="match status" value="1"/>
</dbReference>
<evidence type="ECO:0000256" key="1">
    <source>
        <dbReference type="ARBA" id="ARBA00022845"/>
    </source>
</evidence>
<gene>
    <name evidence="2" type="primary">hpf</name>
    <name evidence="4" type="ORF">CBW42_09465</name>
</gene>
<dbReference type="RefSeq" id="WP_087020483.1">
    <property type="nucleotide sequence ID" value="NZ_CP178353.1"/>
</dbReference>
<dbReference type="InterPro" id="IPR003489">
    <property type="entry name" value="RHF/RaiA"/>
</dbReference>
<dbReference type="InterPro" id="IPR034694">
    <property type="entry name" value="HPF_long/plastid"/>
</dbReference>
<dbReference type="EMBL" id="NHOC01000007">
    <property type="protein sequence ID" value="OUM20261.1"/>
    <property type="molecule type" value="Genomic_DNA"/>
</dbReference>
<dbReference type="InterPro" id="IPR050574">
    <property type="entry name" value="HPF/YfiA_ribosome-assoc"/>
</dbReference>
<proteinExistence type="inferred from homology"/>
<dbReference type="Gene3D" id="3.30.160.100">
    <property type="entry name" value="Ribosome hibernation promotion factor-like"/>
    <property type="match status" value="1"/>
</dbReference>
<name>A0A252F3J3_9FIRM</name>
<dbReference type="GO" id="GO:0045900">
    <property type="term" value="P:negative regulation of translational elongation"/>
    <property type="evidence" value="ECO:0007669"/>
    <property type="project" value="TreeGrafter"/>
</dbReference>
<dbReference type="SUPFAM" id="SSF69754">
    <property type="entry name" value="Ribosome binding protein Y (YfiA homologue)"/>
    <property type="match status" value="1"/>
</dbReference>
<dbReference type="OrthoDB" id="9794975at2"/>
<evidence type="ECO:0000313" key="5">
    <source>
        <dbReference type="Proteomes" id="UP000194903"/>
    </source>
</evidence>
<dbReference type="GO" id="GO:0022627">
    <property type="term" value="C:cytosolic small ribosomal subunit"/>
    <property type="evidence" value="ECO:0007669"/>
    <property type="project" value="TreeGrafter"/>
</dbReference>
<evidence type="ECO:0000259" key="3">
    <source>
        <dbReference type="Pfam" id="PF16321"/>
    </source>
</evidence>
<sequence length="177" mass="20336">MKITIVERKMQISDELRAYAIKKVTKLDRYFHKDTSATITFSELKGRQTAEVTVRHSGMVFRAEETTTDMFASVDGMIRSIEKQIRRNKTRLEKKLREGAFDKAAANDASMADYVEDTYDVIRRKRFDVTPMTVEEAILQMNLLGHQFFFFKNAESDDTPAVIYKRAAGGYGLIESN</sequence>
<comment type="caution">
    <text evidence="4">The sequence shown here is derived from an EMBL/GenBank/DDBJ whole genome shotgun (WGS) entry which is preliminary data.</text>
</comment>
<organism evidence="4 5">
    <name type="scientific">Butyricicoccus porcorum</name>
    <dbReference type="NCBI Taxonomy" id="1945634"/>
    <lineage>
        <taxon>Bacteria</taxon>
        <taxon>Bacillati</taxon>
        <taxon>Bacillota</taxon>
        <taxon>Clostridia</taxon>
        <taxon>Eubacteriales</taxon>
        <taxon>Butyricicoccaceae</taxon>
        <taxon>Butyricicoccus</taxon>
    </lineage>
</organism>
<dbReference type="CDD" id="cd00552">
    <property type="entry name" value="RaiA"/>
    <property type="match status" value="1"/>
</dbReference>
<dbReference type="Pfam" id="PF16321">
    <property type="entry name" value="Ribosom_S30AE_C"/>
    <property type="match status" value="1"/>
</dbReference>
<dbReference type="Gene3D" id="3.30.505.50">
    <property type="entry name" value="Sigma 54 modulation/S30EA ribosomal protein, C-terminal domain"/>
    <property type="match status" value="1"/>
</dbReference>
<dbReference type="InterPro" id="IPR036567">
    <property type="entry name" value="RHF-like"/>
</dbReference>
<dbReference type="InterPro" id="IPR038416">
    <property type="entry name" value="Ribosom_S30AE_C_sf"/>
</dbReference>
<dbReference type="NCBIfam" id="TIGR00741">
    <property type="entry name" value="yfiA"/>
    <property type="match status" value="1"/>
</dbReference>
<comment type="subunit">
    <text evidence="2">Interacts with 100S ribosomes.</text>
</comment>
<dbReference type="PANTHER" id="PTHR33231">
    <property type="entry name" value="30S RIBOSOMAL PROTEIN"/>
    <property type="match status" value="1"/>
</dbReference>
<evidence type="ECO:0000256" key="2">
    <source>
        <dbReference type="HAMAP-Rule" id="MF_00839"/>
    </source>
</evidence>
<comment type="function">
    <text evidence="2">Required for dimerization of active 70S ribosomes into 100S ribosomes in stationary phase; 100S ribosomes are translationally inactive and sometimes present during exponential growth.</text>
</comment>
<dbReference type="Pfam" id="PF02482">
    <property type="entry name" value="Ribosomal_S30AE"/>
    <property type="match status" value="1"/>
</dbReference>
<accession>A0A252F3J3</accession>
<protein>
    <recommendedName>
        <fullName evidence="2">Ribosome hibernation promoting factor</fullName>
        <shortName evidence="2">HPF</shortName>
    </recommendedName>
</protein>
<keyword evidence="5" id="KW-1185">Reference proteome</keyword>
<dbReference type="GO" id="GO:0043024">
    <property type="term" value="F:ribosomal small subunit binding"/>
    <property type="evidence" value="ECO:0007669"/>
    <property type="project" value="TreeGrafter"/>
</dbReference>
<keyword evidence="2" id="KW-0963">Cytoplasm</keyword>
<evidence type="ECO:0000313" key="4">
    <source>
        <dbReference type="EMBL" id="OUM20261.1"/>
    </source>
</evidence>
<keyword evidence="1 2" id="KW-0810">Translation regulation</keyword>
<comment type="subcellular location">
    <subcellularLocation>
        <location evidence="2">Cytoplasm</location>
    </subcellularLocation>
</comment>
<dbReference type="InterPro" id="IPR032528">
    <property type="entry name" value="Ribosom_S30AE_C"/>
</dbReference>
<comment type="similarity">
    <text evidence="2">Belongs to the HPF/YfiA ribosome-associated protein family. Long HPF subfamily.</text>
</comment>
<dbReference type="AlphaFoldDB" id="A0A252F3J3"/>
<feature type="domain" description="Sigma 54 modulation/S30EA ribosomal protein C-terminal" evidence="3">
    <location>
        <begin position="119"/>
        <end position="173"/>
    </location>
</feature>
<dbReference type="Proteomes" id="UP000194903">
    <property type="component" value="Unassembled WGS sequence"/>
</dbReference>
<reference evidence="4 5" key="1">
    <citation type="submission" date="2017-05" db="EMBL/GenBank/DDBJ databases">
        <title>Butyricicoccus porcorum sp. nov. a butyrate-producing bacterium from the swine intestinal tract.</title>
        <authorList>
            <person name="Trachsel J."/>
            <person name="Humphrey S."/>
            <person name="Allen H.K."/>
        </authorList>
    </citation>
    <scope>NUCLEOTIDE SEQUENCE [LARGE SCALE GENOMIC DNA]</scope>
    <source>
        <strain evidence="4">BB10</strain>
    </source>
</reference>